<reference evidence="2" key="1">
    <citation type="submission" date="2022-01" db="EMBL/GenBank/DDBJ databases">
        <authorList>
            <person name="King R."/>
        </authorList>
    </citation>
    <scope>NUCLEOTIDE SEQUENCE</scope>
</reference>
<keyword evidence="3" id="KW-1185">Reference proteome</keyword>
<protein>
    <recommendedName>
        <fullName evidence="4">DUF4806 domain-containing protein</fullName>
    </recommendedName>
</protein>
<dbReference type="AlphaFoldDB" id="A0A9N9X2Y6"/>
<organism evidence="2 3">
    <name type="scientific">Phaedon cochleariae</name>
    <name type="common">Mustard beetle</name>
    <dbReference type="NCBI Taxonomy" id="80249"/>
    <lineage>
        <taxon>Eukaryota</taxon>
        <taxon>Metazoa</taxon>
        <taxon>Ecdysozoa</taxon>
        <taxon>Arthropoda</taxon>
        <taxon>Hexapoda</taxon>
        <taxon>Insecta</taxon>
        <taxon>Pterygota</taxon>
        <taxon>Neoptera</taxon>
        <taxon>Endopterygota</taxon>
        <taxon>Coleoptera</taxon>
        <taxon>Polyphaga</taxon>
        <taxon>Cucujiformia</taxon>
        <taxon>Chrysomeloidea</taxon>
        <taxon>Chrysomelidae</taxon>
        <taxon>Chrysomelinae</taxon>
        <taxon>Chrysomelini</taxon>
        <taxon>Phaedon</taxon>
    </lineage>
</organism>
<proteinExistence type="predicted"/>
<evidence type="ECO:0000256" key="1">
    <source>
        <dbReference type="SAM" id="MobiDB-lite"/>
    </source>
</evidence>
<reference evidence="2" key="2">
    <citation type="submission" date="2022-10" db="EMBL/GenBank/DDBJ databases">
        <authorList>
            <consortium name="ENA_rothamsted_submissions"/>
            <consortium name="culmorum"/>
            <person name="King R."/>
        </authorList>
    </citation>
    <scope>NUCLEOTIDE SEQUENCE</scope>
</reference>
<sequence length="343" mass="39293">MADTWTVVKFKEENSVEAIPTTWLMGNDHCYWPPYTHEKIQQAIKKHDQPNTCWPLHKIEIFKSGTYDNYLQARTKAKKAENESDLNSDLDMSKRRVRRRKVISSDDSSKSSAEELDTVKWHKKCSQKKLTAPPKIPTISSTSYSVQSRSQLDDPVPVIPAILDSVSSKSINGDSLRNIVKQQVLMRNILAQILEDIQNLRILQPTYIRKETHPSIFATFSFFSISSDEHLILVEEYLENEINFRATVDEFSKLGGTNNLYDFIKRCLNVAISNSFASQFSWHGAKKKRIFGNLKLAKILLGASEQSKLSENQKATEEAVKKWLRRAKDRSENVKVGIDNNKN</sequence>
<dbReference type="Proteomes" id="UP001153737">
    <property type="component" value="Chromosome 11"/>
</dbReference>
<name>A0A9N9X2Y6_PHACE</name>
<dbReference type="PANTHER" id="PTHR34153">
    <property type="entry name" value="SI:CH211-262H13.3-RELATED-RELATED"/>
    <property type="match status" value="1"/>
</dbReference>
<dbReference type="OrthoDB" id="6784356at2759"/>
<accession>A0A9N9X2Y6</accession>
<evidence type="ECO:0000313" key="3">
    <source>
        <dbReference type="Proteomes" id="UP001153737"/>
    </source>
</evidence>
<evidence type="ECO:0000313" key="2">
    <source>
        <dbReference type="EMBL" id="CAG9814687.1"/>
    </source>
</evidence>
<feature type="region of interest" description="Disordered" evidence="1">
    <location>
        <begin position="97"/>
        <end position="117"/>
    </location>
</feature>
<evidence type="ECO:0008006" key="4">
    <source>
        <dbReference type="Google" id="ProtNLM"/>
    </source>
</evidence>
<dbReference type="EMBL" id="OU896717">
    <property type="protein sequence ID" value="CAG9814687.1"/>
    <property type="molecule type" value="Genomic_DNA"/>
</dbReference>
<gene>
    <name evidence="2" type="ORF">PHAECO_LOCUS2723</name>
</gene>
<feature type="compositionally biased region" description="Basic and acidic residues" evidence="1">
    <location>
        <begin position="103"/>
        <end position="117"/>
    </location>
</feature>
<dbReference type="PANTHER" id="PTHR34153:SF2">
    <property type="entry name" value="SI:CH211-262H13.3-RELATED"/>
    <property type="match status" value="1"/>
</dbReference>